<reference evidence="6 7" key="1">
    <citation type="submission" date="2022-03" db="EMBL/GenBank/DDBJ databases">
        <title>Agromyces sp. isolated from the gut of P. brevitarsis seulensis larvae.</title>
        <authorList>
            <person name="Won M."/>
            <person name="Kwon S.-W."/>
        </authorList>
    </citation>
    <scope>NUCLEOTIDE SEQUENCE [LARGE SCALE GENOMIC DNA]</scope>
    <source>
        <strain evidence="6 7">KACC 16215</strain>
    </source>
</reference>
<proteinExistence type="predicted"/>
<accession>A0ABY4ANF5</accession>
<dbReference type="InterPro" id="IPR036271">
    <property type="entry name" value="Tet_transcr_reg_TetR-rel_C_sf"/>
</dbReference>
<feature type="DNA-binding region" description="H-T-H motif" evidence="4">
    <location>
        <begin position="32"/>
        <end position="51"/>
    </location>
</feature>
<dbReference type="SUPFAM" id="SSF46689">
    <property type="entry name" value="Homeodomain-like"/>
    <property type="match status" value="1"/>
</dbReference>
<dbReference type="PROSITE" id="PS50977">
    <property type="entry name" value="HTH_TETR_2"/>
    <property type="match status" value="1"/>
</dbReference>
<dbReference type="RefSeq" id="WP_243567561.1">
    <property type="nucleotide sequence ID" value="NZ_BAAARD010000001.1"/>
</dbReference>
<dbReference type="InterPro" id="IPR009057">
    <property type="entry name" value="Homeodomain-like_sf"/>
</dbReference>
<gene>
    <name evidence="6" type="ORF">MTP13_09900</name>
</gene>
<evidence type="ECO:0000313" key="6">
    <source>
        <dbReference type="EMBL" id="UOE24686.1"/>
    </source>
</evidence>
<dbReference type="PANTHER" id="PTHR30055">
    <property type="entry name" value="HTH-TYPE TRANSCRIPTIONAL REGULATOR RUTR"/>
    <property type="match status" value="1"/>
</dbReference>
<dbReference type="Gene3D" id="1.10.10.60">
    <property type="entry name" value="Homeodomain-like"/>
    <property type="match status" value="1"/>
</dbReference>
<dbReference type="SUPFAM" id="SSF48498">
    <property type="entry name" value="Tetracyclin repressor-like, C-terminal domain"/>
    <property type="match status" value="1"/>
</dbReference>
<dbReference type="Pfam" id="PF13305">
    <property type="entry name" value="TetR_C_33"/>
    <property type="match status" value="1"/>
</dbReference>
<name>A0ABY4ANF5_9MICO</name>
<evidence type="ECO:0000256" key="3">
    <source>
        <dbReference type="ARBA" id="ARBA00023163"/>
    </source>
</evidence>
<feature type="domain" description="HTH tetR-type" evidence="5">
    <location>
        <begin position="9"/>
        <end position="69"/>
    </location>
</feature>
<organism evidence="6 7">
    <name type="scientific">Agromyces soli</name>
    <dbReference type="NCBI Taxonomy" id="659012"/>
    <lineage>
        <taxon>Bacteria</taxon>
        <taxon>Bacillati</taxon>
        <taxon>Actinomycetota</taxon>
        <taxon>Actinomycetes</taxon>
        <taxon>Micrococcales</taxon>
        <taxon>Microbacteriaceae</taxon>
        <taxon>Agromyces</taxon>
    </lineage>
</organism>
<evidence type="ECO:0000256" key="4">
    <source>
        <dbReference type="PROSITE-ProRule" id="PRU00335"/>
    </source>
</evidence>
<keyword evidence="1" id="KW-0805">Transcription regulation</keyword>
<evidence type="ECO:0000256" key="2">
    <source>
        <dbReference type="ARBA" id="ARBA00023125"/>
    </source>
</evidence>
<protein>
    <submittedName>
        <fullName evidence="6">TetR/AcrR family transcriptional regulator</fullName>
    </submittedName>
</protein>
<dbReference type="PANTHER" id="PTHR30055:SF220">
    <property type="entry name" value="TETR-FAMILY REGULATORY PROTEIN"/>
    <property type="match status" value="1"/>
</dbReference>
<evidence type="ECO:0000313" key="7">
    <source>
        <dbReference type="Proteomes" id="UP000831304"/>
    </source>
</evidence>
<evidence type="ECO:0000256" key="1">
    <source>
        <dbReference type="ARBA" id="ARBA00023015"/>
    </source>
</evidence>
<dbReference type="EMBL" id="CP094533">
    <property type="protein sequence ID" value="UOE24686.1"/>
    <property type="molecule type" value="Genomic_DNA"/>
</dbReference>
<dbReference type="Gene3D" id="1.10.357.10">
    <property type="entry name" value="Tetracycline Repressor, domain 2"/>
    <property type="match status" value="1"/>
</dbReference>
<dbReference type="Pfam" id="PF00440">
    <property type="entry name" value="TetR_N"/>
    <property type="match status" value="1"/>
</dbReference>
<evidence type="ECO:0000259" key="5">
    <source>
        <dbReference type="PROSITE" id="PS50977"/>
    </source>
</evidence>
<dbReference type="InterPro" id="IPR050109">
    <property type="entry name" value="HTH-type_TetR-like_transc_reg"/>
</dbReference>
<keyword evidence="2 4" id="KW-0238">DNA-binding</keyword>
<keyword evidence="3" id="KW-0804">Transcription</keyword>
<dbReference type="Proteomes" id="UP000831304">
    <property type="component" value="Chromosome"/>
</dbReference>
<dbReference type="InterPro" id="IPR025996">
    <property type="entry name" value="MT1864/Rv1816-like_C"/>
</dbReference>
<keyword evidence="7" id="KW-1185">Reference proteome</keyword>
<sequence length="186" mass="18941">MARPPVYDEALRERLLEVTAEIVARDGASRAALRDIASAAGTSTSAVYALFGGKGELLAAVIEHGFASFGAAQREAAPAGLRALGVAYRQWALGHPALYRLMFGGALESVADCEPDPASASASLAPLQAAIAARGAADVGVSAVAVWAQVHGAVSLELTGMAGHGTSWDEVYDAVLDAVERSLPAG</sequence>
<dbReference type="InterPro" id="IPR001647">
    <property type="entry name" value="HTH_TetR"/>
</dbReference>